<dbReference type="AlphaFoldDB" id="A0A2P2K0P9"/>
<sequence>MTVTTGGRGKISAPSLECCLLTLIPTSIATSSAMSMLRGSNSDPTFSPTLTRISCTVAIDSPVRLASSTVVMPSNISIVFSCKKLLLLFNFGI</sequence>
<name>A0A2P2K0P9_RHIMU</name>
<dbReference type="EMBL" id="GGEC01018814">
    <property type="protein sequence ID" value="MBW99297.1"/>
    <property type="molecule type" value="Transcribed_RNA"/>
</dbReference>
<organism evidence="1">
    <name type="scientific">Rhizophora mucronata</name>
    <name type="common">Asiatic mangrove</name>
    <dbReference type="NCBI Taxonomy" id="61149"/>
    <lineage>
        <taxon>Eukaryota</taxon>
        <taxon>Viridiplantae</taxon>
        <taxon>Streptophyta</taxon>
        <taxon>Embryophyta</taxon>
        <taxon>Tracheophyta</taxon>
        <taxon>Spermatophyta</taxon>
        <taxon>Magnoliopsida</taxon>
        <taxon>eudicotyledons</taxon>
        <taxon>Gunneridae</taxon>
        <taxon>Pentapetalae</taxon>
        <taxon>rosids</taxon>
        <taxon>fabids</taxon>
        <taxon>Malpighiales</taxon>
        <taxon>Rhizophoraceae</taxon>
        <taxon>Rhizophora</taxon>
    </lineage>
</organism>
<proteinExistence type="predicted"/>
<reference evidence="1" key="1">
    <citation type="submission" date="2018-02" db="EMBL/GenBank/DDBJ databases">
        <title>Rhizophora mucronata_Transcriptome.</title>
        <authorList>
            <person name="Meera S.P."/>
            <person name="Sreeshan A."/>
            <person name="Augustine A."/>
        </authorList>
    </citation>
    <scope>NUCLEOTIDE SEQUENCE</scope>
    <source>
        <tissue evidence="1">Leaf</tissue>
    </source>
</reference>
<accession>A0A2P2K0P9</accession>
<evidence type="ECO:0000313" key="1">
    <source>
        <dbReference type="EMBL" id="MBW99297.1"/>
    </source>
</evidence>
<protein>
    <submittedName>
        <fullName evidence="1">Uncharacterized protein</fullName>
    </submittedName>
</protein>